<evidence type="ECO:0000256" key="5">
    <source>
        <dbReference type="SAM" id="Phobius"/>
    </source>
</evidence>
<organism evidence="6 7">
    <name type="scientific">Dimorphilus gyrociliatus</name>
    <dbReference type="NCBI Taxonomy" id="2664684"/>
    <lineage>
        <taxon>Eukaryota</taxon>
        <taxon>Metazoa</taxon>
        <taxon>Spiralia</taxon>
        <taxon>Lophotrochozoa</taxon>
        <taxon>Annelida</taxon>
        <taxon>Polychaeta</taxon>
        <taxon>Polychaeta incertae sedis</taxon>
        <taxon>Dinophilidae</taxon>
        <taxon>Dimorphilus</taxon>
    </lineage>
</organism>
<dbReference type="InterPro" id="IPR019184">
    <property type="entry name" value="Uncharacterised_TM-17"/>
</dbReference>
<feature type="transmembrane region" description="Helical" evidence="5">
    <location>
        <begin position="141"/>
        <end position="165"/>
    </location>
</feature>
<accession>A0A7I8W9W4</accession>
<feature type="transmembrane region" description="Helical" evidence="5">
    <location>
        <begin position="46"/>
        <end position="66"/>
    </location>
</feature>
<evidence type="ECO:0000313" key="6">
    <source>
        <dbReference type="EMBL" id="CAD5124930.1"/>
    </source>
</evidence>
<name>A0A7I8W9W4_9ANNE</name>
<dbReference type="GO" id="GO:1905515">
    <property type="term" value="P:non-motile cilium assembly"/>
    <property type="evidence" value="ECO:0007669"/>
    <property type="project" value="TreeGrafter"/>
</dbReference>
<evidence type="ECO:0000256" key="1">
    <source>
        <dbReference type="ARBA" id="ARBA00004141"/>
    </source>
</evidence>
<gene>
    <name evidence="6" type="ORF">DGYR_LOCUS12402</name>
</gene>
<feature type="transmembrane region" description="Helical" evidence="5">
    <location>
        <begin position="110"/>
        <end position="129"/>
    </location>
</feature>
<protein>
    <submittedName>
        <fullName evidence="6">DgyrCDS13175</fullName>
    </submittedName>
</protein>
<dbReference type="GO" id="GO:0016020">
    <property type="term" value="C:membrane"/>
    <property type="evidence" value="ECO:0007669"/>
    <property type="project" value="UniProtKB-SubCell"/>
</dbReference>
<dbReference type="AlphaFoldDB" id="A0A7I8W9W4"/>
<comment type="subcellular location">
    <subcellularLocation>
        <location evidence="1">Membrane</location>
        <topology evidence="1">Multi-pass membrane protein</topology>
    </subcellularLocation>
</comment>
<reference evidence="6 7" key="1">
    <citation type="submission" date="2020-08" db="EMBL/GenBank/DDBJ databases">
        <authorList>
            <person name="Hejnol A."/>
        </authorList>
    </citation>
    <scope>NUCLEOTIDE SEQUENCE [LARGE SCALE GENOMIC DNA]</scope>
</reference>
<evidence type="ECO:0000256" key="3">
    <source>
        <dbReference type="ARBA" id="ARBA00022989"/>
    </source>
</evidence>
<proteinExistence type="predicted"/>
<evidence type="ECO:0000313" key="7">
    <source>
        <dbReference type="Proteomes" id="UP000549394"/>
    </source>
</evidence>
<comment type="caution">
    <text evidence="6">The sequence shown here is derived from an EMBL/GenBank/DDBJ whole genome shotgun (WGS) entry which is preliminary data.</text>
</comment>
<dbReference type="EMBL" id="CAJFCJ010000024">
    <property type="protein sequence ID" value="CAD5124930.1"/>
    <property type="molecule type" value="Genomic_DNA"/>
</dbReference>
<keyword evidence="3 5" id="KW-1133">Transmembrane helix</keyword>
<dbReference type="Pfam" id="PF09799">
    <property type="entry name" value="Transmemb_17"/>
    <property type="match status" value="1"/>
</dbReference>
<keyword evidence="7" id="KW-1185">Reference proteome</keyword>
<dbReference type="PANTHER" id="PTHR13531:SF6">
    <property type="entry name" value="TMEM (HUMAN TRANSMEMBRANE PROTEIN) HOMOLOG"/>
    <property type="match status" value="1"/>
</dbReference>
<feature type="transmembrane region" description="Helical" evidence="5">
    <location>
        <begin position="78"/>
        <end position="98"/>
    </location>
</feature>
<dbReference type="OrthoDB" id="311720at2759"/>
<sequence>MAAVKRVVSTVTNVIFPEAKEIQQKPDREILSGGQYMSNLPLQMAIYFNLFFFPLWLITEIILIELKFSELSQLYKIISISIVVILTPLEITRLYLGFSGNLSERVPELAGFWLITLVLTIPLFLFLLFNDAIIIVPMERAMNAIYVAFVLFEVISGFIAIRMLVKYQATKFHLSHFVDLEPIPADEYDEQMMNESKKML</sequence>
<dbReference type="PANTHER" id="PTHR13531">
    <property type="entry name" value="GEO07735P1-RELATED-RELATED"/>
    <property type="match status" value="1"/>
</dbReference>
<evidence type="ECO:0000256" key="2">
    <source>
        <dbReference type="ARBA" id="ARBA00022692"/>
    </source>
</evidence>
<keyword evidence="4 5" id="KW-0472">Membrane</keyword>
<keyword evidence="2 5" id="KW-0812">Transmembrane</keyword>
<dbReference type="GO" id="GO:0035869">
    <property type="term" value="C:ciliary transition zone"/>
    <property type="evidence" value="ECO:0007669"/>
    <property type="project" value="TreeGrafter"/>
</dbReference>
<evidence type="ECO:0000256" key="4">
    <source>
        <dbReference type="ARBA" id="ARBA00023136"/>
    </source>
</evidence>
<dbReference type="Proteomes" id="UP000549394">
    <property type="component" value="Unassembled WGS sequence"/>
</dbReference>